<name>A0ABV3RC79_9SPHN</name>
<evidence type="ECO:0000313" key="2">
    <source>
        <dbReference type="Proteomes" id="UP001556118"/>
    </source>
</evidence>
<protein>
    <submittedName>
        <fullName evidence="1">Uncharacterized protein</fullName>
    </submittedName>
</protein>
<sequence length="94" mass="10485">MDLNELLHAHQLEVMKATACQDERQREAHFSVVARYAEEIRKLRKILPETRTVQFPATRETIIYGTYAGSSAPELPSIASDVVSEAAGNEQIAD</sequence>
<accession>A0ABV3RC79</accession>
<dbReference type="RefSeq" id="WP_367773518.1">
    <property type="nucleotide sequence ID" value="NZ_JBFNXR010000042.1"/>
</dbReference>
<dbReference type="Proteomes" id="UP001556118">
    <property type="component" value="Unassembled WGS sequence"/>
</dbReference>
<gene>
    <name evidence="1" type="ORF">ABUH87_11095</name>
</gene>
<evidence type="ECO:0000313" key="1">
    <source>
        <dbReference type="EMBL" id="MEW9855694.1"/>
    </source>
</evidence>
<proteinExistence type="predicted"/>
<dbReference type="EMBL" id="JBFNXR010000042">
    <property type="protein sequence ID" value="MEW9855694.1"/>
    <property type="molecule type" value="Genomic_DNA"/>
</dbReference>
<organism evidence="1 2">
    <name type="scientific">Novosphingobium rhizovicinum</name>
    <dbReference type="NCBI Taxonomy" id="3228928"/>
    <lineage>
        <taxon>Bacteria</taxon>
        <taxon>Pseudomonadati</taxon>
        <taxon>Pseudomonadota</taxon>
        <taxon>Alphaproteobacteria</taxon>
        <taxon>Sphingomonadales</taxon>
        <taxon>Sphingomonadaceae</taxon>
        <taxon>Novosphingobium</taxon>
    </lineage>
</organism>
<comment type="caution">
    <text evidence="1">The sequence shown here is derived from an EMBL/GenBank/DDBJ whole genome shotgun (WGS) entry which is preliminary data.</text>
</comment>
<keyword evidence="2" id="KW-1185">Reference proteome</keyword>
<reference evidence="1 2" key="1">
    <citation type="submission" date="2024-06" db="EMBL/GenBank/DDBJ databases">
        <title>Novosphingobium rhizovicinus M1R2S20.</title>
        <authorList>
            <person name="Sun J.-Q."/>
        </authorList>
    </citation>
    <scope>NUCLEOTIDE SEQUENCE [LARGE SCALE GENOMIC DNA]</scope>
    <source>
        <strain evidence="1 2">M1R2S20</strain>
    </source>
</reference>